<reference evidence="1 2" key="1">
    <citation type="submission" date="2016-10" db="EMBL/GenBank/DDBJ databases">
        <title>Genome sequence of Streptomyces sp. MUSC 93.</title>
        <authorList>
            <person name="Lee L.-H."/>
            <person name="Ser H.-L."/>
            <person name="Law J.W.-F."/>
        </authorList>
    </citation>
    <scope>NUCLEOTIDE SEQUENCE [LARGE SCALE GENOMIC DNA]</scope>
    <source>
        <strain evidence="1 2">MUSC 93</strain>
    </source>
</reference>
<evidence type="ECO:0000313" key="1">
    <source>
        <dbReference type="EMBL" id="OIJ94555.1"/>
    </source>
</evidence>
<dbReference type="AlphaFoldDB" id="A0A1S2PMC0"/>
<keyword evidence="2" id="KW-1185">Reference proteome</keyword>
<comment type="caution">
    <text evidence="1">The sequence shown here is derived from an EMBL/GenBank/DDBJ whole genome shotgun (WGS) entry which is preliminary data.</text>
</comment>
<dbReference type="EMBL" id="MLYP01000027">
    <property type="protein sequence ID" value="OIJ94555.1"/>
    <property type="molecule type" value="Genomic_DNA"/>
</dbReference>
<sequence>MAVPDRLQASARRAWADRMYIPAQSPDRPQTAITVFVPWEPLSGLHHADRFGVSHSPRAEADG</sequence>
<accession>A0A1S2PMC0</accession>
<evidence type="ECO:0000313" key="2">
    <source>
        <dbReference type="Proteomes" id="UP000179935"/>
    </source>
</evidence>
<dbReference type="Proteomes" id="UP000179935">
    <property type="component" value="Unassembled WGS sequence"/>
</dbReference>
<organism evidence="1 2">
    <name type="scientific">Streptomyces colonosanans</name>
    <dbReference type="NCBI Taxonomy" id="1428652"/>
    <lineage>
        <taxon>Bacteria</taxon>
        <taxon>Bacillati</taxon>
        <taxon>Actinomycetota</taxon>
        <taxon>Actinomycetes</taxon>
        <taxon>Kitasatosporales</taxon>
        <taxon>Streptomycetaceae</taxon>
        <taxon>Streptomyces</taxon>
    </lineage>
</organism>
<gene>
    <name evidence="1" type="ORF">BIV24_10370</name>
</gene>
<proteinExistence type="predicted"/>
<protein>
    <submittedName>
        <fullName evidence="1">Uncharacterized protein</fullName>
    </submittedName>
</protein>
<name>A0A1S2PMC0_9ACTN</name>